<dbReference type="InterPro" id="IPR008278">
    <property type="entry name" value="4-PPantetheinyl_Trfase_dom"/>
</dbReference>
<dbReference type="Gene3D" id="3.30.70.250">
    <property type="entry name" value="Malonyl-CoA ACP transacylase, ACP-binding"/>
    <property type="match status" value="1"/>
</dbReference>
<dbReference type="InterPro" id="IPR016039">
    <property type="entry name" value="Thiolase-like"/>
</dbReference>
<proteinExistence type="predicted"/>
<dbReference type="Pfam" id="PF02801">
    <property type="entry name" value="Ketoacyl-synt_C"/>
    <property type="match status" value="1"/>
</dbReference>
<dbReference type="InterPro" id="IPR016036">
    <property type="entry name" value="Malonyl_transacylase_ACP-bd"/>
</dbReference>
<keyword evidence="6" id="KW-1185">Reference proteome</keyword>
<dbReference type="RefSeq" id="WP_093197517.1">
    <property type="nucleotide sequence ID" value="NZ_FNGS01000001.1"/>
</dbReference>
<dbReference type="GO" id="GO:0004315">
    <property type="term" value="F:3-oxoacyl-[acyl-carrier-protein] synthase activity"/>
    <property type="evidence" value="ECO:0007669"/>
    <property type="project" value="InterPro"/>
</dbReference>
<dbReference type="OrthoDB" id="4317020at2"/>
<evidence type="ECO:0000256" key="1">
    <source>
        <dbReference type="ARBA" id="ARBA00022450"/>
    </source>
</evidence>
<evidence type="ECO:0000313" key="6">
    <source>
        <dbReference type="Proteomes" id="UP000198901"/>
    </source>
</evidence>
<name>A0A1G9ISZ9_9BACT</name>
<evidence type="ECO:0000313" key="5">
    <source>
        <dbReference type="EMBL" id="SDL28205.1"/>
    </source>
</evidence>
<dbReference type="SUPFAM" id="SSF55048">
    <property type="entry name" value="Probable ACP-binding domain of malonyl-CoA ACP transacylase"/>
    <property type="match status" value="1"/>
</dbReference>
<keyword evidence="3 5" id="KW-0808">Transferase</keyword>
<protein>
    <submittedName>
        <fullName evidence="5">Acyl transferase domain-containing protein</fullName>
    </submittedName>
</protein>
<dbReference type="GO" id="GO:0008897">
    <property type="term" value="F:holo-[acyl-carrier-protein] synthase activity"/>
    <property type="evidence" value="ECO:0007669"/>
    <property type="project" value="InterPro"/>
</dbReference>
<dbReference type="InterPro" id="IPR020841">
    <property type="entry name" value="PKS_Beta-ketoAc_synthase_dom"/>
</dbReference>
<gene>
    <name evidence="5" type="ORF">SAMN04488090_0607</name>
</gene>
<dbReference type="PANTHER" id="PTHR43074">
    <property type="entry name" value="OMEGA-3 POLYUNSATURATED FATTY ACID SYNTHASE PFAB-RELATED"/>
    <property type="match status" value="1"/>
</dbReference>
<dbReference type="Proteomes" id="UP000198901">
    <property type="component" value="Unassembled WGS sequence"/>
</dbReference>
<dbReference type="STRING" id="563176.SAMN04488090_0607"/>
<dbReference type="InterPro" id="IPR016035">
    <property type="entry name" value="Acyl_Trfase/lysoPLipase"/>
</dbReference>
<evidence type="ECO:0000259" key="4">
    <source>
        <dbReference type="PROSITE" id="PS52004"/>
    </source>
</evidence>
<dbReference type="Gene3D" id="3.90.470.20">
    <property type="entry name" value="4'-phosphopantetheinyl transferase domain"/>
    <property type="match status" value="2"/>
</dbReference>
<dbReference type="GO" id="GO:0000287">
    <property type="term" value="F:magnesium ion binding"/>
    <property type="evidence" value="ECO:0007669"/>
    <property type="project" value="InterPro"/>
</dbReference>
<dbReference type="PANTHER" id="PTHR43074:SF1">
    <property type="entry name" value="BETA-KETOACYL SYNTHASE FAMILY PROTEIN-RELATED"/>
    <property type="match status" value="1"/>
</dbReference>
<keyword evidence="1" id="KW-0596">Phosphopantetheine</keyword>
<dbReference type="GO" id="GO:0006633">
    <property type="term" value="P:fatty acid biosynthetic process"/>
    <property type="evidence" value="ECO:0007669"/>
    <property type="project" value="InterPro"/>
</dbReference>
<dbReference type="InterPro" id="IPR014031">
    <property type="entry name" value="Ketoacyl_synth_C"/>
</dbReference>
<feature type="domain" description="Ketosynthase family 3 (KS3)" evidence="4">
    <location>
        <begin position="7"/>
        <end position="456"/>
    </location>
</feature>
<dbReference type="Pfam" id="PF00698">
    <property type="entry name" value="Acyl_transf_1"/>
    <property type="match status" value="1"/>
</dbReference>
<dbReference type="Pfam" id="PF01648">
    <property type="entry name" value="ACPS"/>
    <property type="match status" value="1"/>
</dbReference>
<dbReference type="PROSITE" id="PS52004">
    <property type="entry name" value="KS3_2"/>
    <property type="match status" value="1"/>
</dbReference>
<dbReference type="Gene3D" id="3.40.47.10">
    <property type="match status" value="1"/>
</dbReference>
<dbReference type="InterPro" id="IPR014030">
    <property type="entry name" value="Ketoacyl_synth_N"/>
</dbReference>
<reference evidence="5 6" key="1">
    <citation type="submission" date="2016-10" db="EMBL/GenBank/DDBJ databases">
        <authorList>
            <person name="de Groot N.N."/>
        </authorList>
    </citation>
    <scope>NUCLEOTIDE SEQUENCE [LARGE SCALE GENOMIC DNA]</scope>
    <source>
        <strain evidence="5 6">DSM 21668</strain>
    </source>
</reference>
<dbReference type="Pfam" id="PF00109">
    <property type="entry name" value="ketoacyl-synt"/>
    <property type="match status" value="1"/>
</dbReference>
<dbReference type="PROSITE" id="PS00606">
    <property type="entry name" value="KS3_1"/>
    <property type="match status" value="1"/>
</dbReference>
<evidence type="ECO:0000256" key="3">
    <source>
        <dbReference type="ARBA" id="ARBA00022679"/>
    </source>
</evidence>
<organism evidence="5 6">
    <name type="scientific">Siphonobacter aquaeclarae</name>
    <dbReference type="NCBI Taxonomy" id="563176"/>
    <lineage>
        <taxon>Bacteria</taxon>
        <taxon>Pseudomonadati</taxon>
        <taxon>Bacteroidota</taxon>
        <taxon>Cytophagia</taxon>
        <taxon>Cytophagales</taxon>
        <taxon>Cytophagaceae</taxon>
        <taxon>Siphonobacter</taxon>
    </lineage>
</organism>
<dbReference type="CDD" id="cd00833">
    <property type="entry name" value="PKS"/>
    <property type="match status" value="1"/>
</dbReference>
<dbReference type="InterPro" id="IPR018201">
    <property type="entry name" value="Ketoacyl_synth_AS"/>
</dbReference>
<accession>A0A1G9ISZ9</accession>
<dbReference type="SUPFAM" id="SSF53901">
    <property type="entry name" value="Thiolase-like"/>
    <property type="match status" value="1"/>
</dbReference>
<evidence type="ECO:0000256" key="2">
    <source>
        <dbReference type="ARBA" id="ARBA00022553"/>
    </source>
</evidence>
<keyword evidence="2" id="KW-0597">Phosphoprotein</keyword>
<dbReference type="SUPFAM" id="SSF56214">
    <property type="entry name" value="4'-phosphopantetheinyl transferase"/>
    <property type="match status" value="1"/>
</dbReference>
<dbReference type="InterPro" id="IPR014043">
    <property type="entry name" value="Acyl_transferase_dom"/>
</dbReference>
<dbReference type="SUPFAM" id="SSF52151">
    <property type="entry name" value="FabD/lysophospholipase-like"/>
    <property type="match status" value="1"/>
</dbReference>
<dbReference type="InterPro" id="IPR001227">
    <property type="entry name" value="Ac_transferase_dom_sf"/>
</dbReference>
<dbReference type="InterPro" id="IPR052568">
    <property type="entry name" value="PKS-FAS_Synthase"/>
</dbReference>
<sequence>MHRSKPTNDIAVIGMSCLFPGADGPEAFWQNIVNKVDSTGAVPADRLDPVHFESSGGPFYCSRGGFVPDYRFDPRRFGILPVAVEGTEPDHLLTLDLVHRALEDAGMLGREAGFGKTGIIIGKGNYAGPGATRAIEIVRTGEQIASLLRELLPDLPEKDIARVTQEYRDRKGRFGPDTAMGLIPNLVASLVANRFNFGGTALTVDAACASSLIAIDQARRELIDGRADLMIAGGVHVAQNAAFWSIFTQLGALSRRGQIQPFSEEADGLLIGEGCGFVVLKRLEDARRDNDRIYAILKGTGVSSDGSGASVMSPSVSGQLRAMQEAWADAGTPVSQIGYIEAHGTGTPLGDKTEVETLRQFFGEEGAKAGLGTVKANIGHAMPAAGIAGFIKTCLALYHDTLPPTLHCGRPLPQLEQTRFQPQQEPVRWSASGLPRIAGVNAFGFGGINAHAVLEGTDTVVHDPLLLLARESREELLEALDSGDFRIGSGPYRLALFEPTPERLKRAAKVVARNMPWRGRQDMWYTSSPLLSSGGKLAFVFPGLDGLAGGEVDSVSRFFGIDQPVEDGPEGLLREALTILHRTSVLDRALKQMGVRSDLNAGHSLGEWLAARSSGLAEESSVSELLQTLNPETFELKDSAFIAVGCGIAQLEPLLAGIPDVYLSNDNCPQQVILCGTHAALDQLVPLLKEQQIFHQILPFQSGFHSPFVASKIDVLLAGMERMQFRKTETPLWSATTLEPYPEGLEAIRQLSVEHLIRPVRFRELTERLYEEGVRVFIQVGSGGLNGFIEDTLKGREFSTVASNVPIRGGLAQLQRVKAALFAEGREIPAFEQRIPPAANSARTGMKLELGLPILKDLPAVRALSVAPQKAAEPAAGPLFQAFQRNVDEWMDIQGDLLRRFQEHRPAAVAAPVVSNARTAFEYPLDISLQNSPYLIDHALLRQPKNWPHVADMDPVVPMTMIFELFGDIAAIHAPGEVVRKIHQVKVFQWMNVVEPLRGTVTGTWKAPDRVFLDLDRYANAEVELWPAAGGGETPPEAWVLDRGERLPITRTPEQIYEEHMFHGPRYQGIREVSYVGTKGITGIIESSGGKGSLLDNAGQLFGLWLQLTLTKDRIAFPAKIQEIEFFGDREDQSGHFECTCVLTELNDDFATGNFELRRNGQLWARLSGWQNRRLEIDEALWRVSMAPMVNRLSEEIAPGVFFFHQAYSRVVSWDFVLKRYFNQEEKAHYLSLTPNRRKAWMISRVAVKDAVRDVLLKERNTPCYPISFAIGSEPSGQPYTTGGNAAGIYVSLAHKGTDAVGIARSQGPVGIDIERIEERGDSFASVAFTEGEKELLRGRDTAEWPTRFWVAKEACGKYLGTGLKGDPKALEIAEIQGDVLKIKNILIQTIHFQNFIIGWTQP</sequence>
<dbReference type="InterPro" id="IPR042104">
    <property type="entry name" value="PKS_dehydratase_sf"/>
</dbReference>
<dbReference type="InterPro" id="IPR037143">
    <property type="entry name" value="4-PPantetheinyl_Trfase_dom_sf"/>
</dbReference>
<dbReference type="EMBL" id="FNGS01000001">
    <property type="protein sequence ID" value="SDL28205.1"/>
    <property type="molecule type" value="Genomic_DNA"/>
</dbReference>
<dbReference type="Gene3D" id="3.40.366.10">
    <property type="entry name" value="Malonyl-Coenzyme A Acyl Carrier Protein, domain 2"/>
    <property type="match status" value="1"/>
</dbReference>
<dbReference type="Gene3D" id="3.10.129.110">
    <property type="entry name" value="Polyketide synthase dehydratase"/>
    <property type="match status" value="1"/>
</dbReference>
<dbReference type="SMART" id="SM00825">
    <property type="entry name" value="PKS_KS"/>
    <property type="match status" value="1"/>
</dbReference>
<dbReference type="SMART" id="SM00827">
    <property type="entry name" value="PKS_AT"/>
    <property type="match status" value="1"/>
</dbReference>